<dbReference type="Pfam" id="PF00196">
    <property type="entry name" value="GerE"/>
    <property type="match status" value="1"/>
</dbReference>
<dbReference type="RefSeq" id="WP_124924532.1">
    <property type="nucleotide sequence ID" value="NZ_BMOH01000001.1"/>
</dbReference>
<dbReference type="InterPro" id="IPR016032">
    <property type="entry name" value="Sig_transdc_resp-reg_C-effctor"/>
</dbReference>
<name>A0A3P1SW92_9GAMM</name>
<protein>
    <submittedName>
        <fullName evidence="2">DNA-binding response regulator</fullName>
    </submittedName>
</protein>
<dbReference type="InterPro" id="IPR000792">
    <property type="entry name" value="Tscrpt_reg_LuxR_C"/>
</dbReference>
<dbReference type="GO" id="GO:0003677">
    <property type="term" value="F:DNA binding"/>
    <property type="evidence" value="ECO:0007669"/>
    <property type="project" value="UniProtKB-KW"/>
</dbReference>
<dbReference type="Proteomes" id="UP000267535">
    <property type="component" value="Unassembled WGS sequence"/>
</dbReference>
<dbReference type="PROSITE" id="PS50043">
    <property type="entry name" value="HTH_LUXR_2"/>
    <property type="match status" value="1"/>
</dbReference>
<dbReference type="SUPFAM" id="SSF46894">
    <property type="entry name" value="C-terminal effector domain of the bipartite response regulators"/>
    <property type="match status" value="1"/>
</dbReference>
<keyword evidence="3" id="KW-1185">Reference proteome</keyword>
<reference evidence="2 3" key="1">
    <citation type="submission" date="2018-11" db="EMBL/GenBank/DDBJ databases">
        <title>The draft genome sequence of Amphritea balenae JAMM 1525T.</title>
        <authorList>
            <person name="Fang Z."/>
            <person name="Zhang Y."/>
            <person name="Han X."/>
        </authorList>
    </citation>
    <scope>NUCLEOTIDE SEQUENCE [LARGE SCALE GENOMIC DNA]</scope>
    <source>
        <strain evidence="2 3">JAMM 1525</strain>
    </source>
</reference>
<dbReference type="GO" id="GO:0006355">
    <property type="term" value="P:regulation of DNA-templated transcription"/>
    <property type="evidence" value="ECO:0007669"/>
    <property type="project" value="InterPro"/>
</dbReference>
<dbReference type="CDD" id="cd06170">
    <property type="entry name" value="LuxR_C_like"/>
    <property type="match status" value="1"/>
</dbReference>
<accession>A0A3P1SW92</accession>
<evidence type="ECO:0000313" key="3">
    <source>
        <dbReference type="Proteomes" id="UP000267535"/>
    </source>
</evidence>
<gene>
    <name evidence="2" type="ORF">EHS89_02545</name>
</gene>
<comment type="caution">
    <text evidence="2">The sequence shown here is derived from an EMBL/GenBank/DDBJ whole genome shotgun (WGS) entry which is preliminary data.</text>
</comment>
<sequence>MNSKTKQAEQLIERLYTQAKQISPALFQEWAMEEASKIVAFDSGIWGDGVGATKIHSLFLYKQSPEMVDNYGKLLMSGLADELTIHIINNLGTAVAQQDFYSDWHSTEWYQRHCKQFSMEHSCAMAFYKPKLQLFTSVAYYRADPARPFTEEDKRLKEIIDPHLRESYELCLLFNLYKDNNDIANSWEQQSIALTDDEGYIYYCNENFIQYLQTSDIARNAVIHPNLWKKFKNQRQLSIDQTHISLTRIENNQWLISLQPIDNTRQLTDTEQLIAEDLATGMSYKEIARERNRSVSTIKNQAYTIYKKLQIKGKDELTQVIKPKEAG</sequence>
<dbReference type="OrthoDB" id="9794397at2"/>
<keyword evidence="2" id="KW-0238">DNA-binding</keyword>
<dbReference type="Gene3D" id="1.10.10.10">
    <property type="entry name" value="Winged helix-like DNA-binding domain superfamily/Winged helix DNA-binding domain"/>
    <property type="match status" value="1"/>
</dbReference>
<evidence type="ECO:0000313" key="2">
    <source>
        <dbReference type="EMBL" id="RRD01459.1"/>
    </source>
</evidence>
<feature type="domain" description="HTH luxR-type" evidence="1">
    <location>
        <begin position="260"/>
        <end position="325"/>
    </location>
</feature>
<dbReference type="AlphaFoldDB" id="A0A3P1SW92"/>
<dbReference type="SMART" id="SM00421">
    <property type="entry name" value="HTH_LUXR"/>
    <property type="match status" value="1"/>
</dbReference>
<evidence type="ECO:0000259" key="1">
    <source>
        <dbReference type="PROSITE" id="PS50043"/>
    </source>
</evidence>
<dbReference type="EMBL" id="RQXV01000001">
    <property type="protein sequence ID" value="RRD01459.1"/>
    <property type="molecule type" value="Genomic_DNA"/>
</dbReference>
<proteinExistence type="predicted"/>
<organism evidence="2 3">
    <name type="scientific">Amphritea balenae</name>
    <dbReference type="NCBI Taxonomy" id="452629"/>
    <lineage>
        <taxon>Bacteria</taxon>
        <taxon>Pseudomonadati</taxon>
        <taxon>Pseudomonadota</taxon>
        <taxon>Gammaproteobacteria</taxon>
        <taxon>Oceanospirillales</taxon>
        <taxon>Oceanospirillaceae</taxon>
        <taxon>Amphritea</taxon>
    </lineage>
</organism>
<dbReference type="InterPro" id="IPR036388">
    <property type="entry name" value="WH-like_DNA-bd_sf"/>
</dbReference>